<evidence type="ECO:0000256" key="6">
    <source>
        <dbReference type="ARBA" id="ARBA00022840"/>
    </source>
</evidence>
<keyword evidence="6" id="KW-0067">ATP-binding</keyword>
<keyword evidence="2" id="KW-0723">Serine/threonine-protein kinase</keyword>
<dbReference type="InterPro" id="IPR011009">
    <property type="entry name" value="Kinase-like_dom_sf"/>
</dbReference>
<comment type="similarity">
    <text evidence="1">Belongs to the protein kinase superfamily. STE Ser/Thr protein kinase family. MAP kinase kinase kinase subfamily.</text>
</comment>
<evidence type="ECO:0000256" key="3">
    <source>
        <dbReference type="ARBA" id="ARBA00022679"/>
    </source>
</evidence>
<sequence length="88" mass="9823">KAVSFIHSRNVKHMDIKPKNILVRQVAGAVKVYVADFGIARSYKTAAESFTDTPISFTRTYAAPEVVMQDIRVNPADIFSLSCVFIEM</sequence>
<comment type="caution">
    <text evidence="8">The sequence shown here is derived from an EMBL/GenBank/DDBJ whole genome shotgun (WGS) entry which is preliminary data.</text>
</comment>
<dbReference type="Proteomes" id="UP000799777">
    <property type="component" value="Unassembled WGS sequence"/>
</dbReference>
<feature type="domain" description="Protein kinase" evidence="7">
    <location>
        <begin position="1"/>
        <end position="88"/>
    </location>
</feature>
<dbReference type="OrthoDB" id="4062651at2759"/>
<dbReference type="Pfam" id="PF00069">
    <property type="entry name" value="Pkinase"/>
    <property type="match status" value="1"/>
</dbReference>
<evidence type="ECO:0000256" key="4">
    <source>
        <dbReference type="ARBA" id="ARBA00022741"/>
    </source>
</evidence>
<dbReference type="GO" id="GO:0005524">
    <property type="term" value="F:ATP binding"/>
    <property type="evidence" value="ECO:0007669"/>
    <property type="project" value="UniProtKB-KW"/>
</dbReference>
<feature type="non-terminal residue" evidence="8">
    <location>
        <position position="88"/>
    </location>
</feature>
<name>A0A9P4LF49_9PLEO</name>
<evidence type="ECO:0000256" key="5">
    <source>
        <dbReference type="ARBA" id="ARBA00022777"/>
    </source>
</evidence>
<protein>
    <submittedName>
        <fullName evidence="8">Kinase-like protein</fullName>
    </submittedName>
</protein>
<feature type="non-terminal residue" evidence="8">
    <location>
        <position position="1"/>
    </location>
</feature>
<dbReference type="GO" id="GO:0004674">
    <property type="term" value="F:protein serine/threonine kinase activity"/>
    <property type="evidence" value="ECO:0007669"/>
    <property type="project" value="UniProtKB-KW"/>
</dbReference>
<evidence type="ECO:0000313" key="8">
    <source>
        <dbReference type="EMBL" id="KAF2022773.1"/>
    </source>
</evidence>
<organism evidence="8 9">
    <name type="scientific">Setomelanomma holmii</name>
    <dbReference type="NCBI Taxonomy" id="210430"/>
    <lineage>
        <taxon>Eukaryota</taxon>
        <taxon>Fungi</taxon>
        <taxon>Dikarya</taxon>
        <taxon>Ascomycota</taxon>
        <taxon>Pezizomycotina</taxon>
        <taxon>Dothideomycetes</taxon>
        <taxon>Pleosporomycetidae</taxon>
        <taxon>Pleosporales</taxon>
        <taxon>Pleosporineae</taxon>
        <taxon>Phaeosphaeriaceae</taxon>
        <taxon>Setomelanomma</taxon>
    </lineage>
</organism>
<keyword evidence="4" id="KW-0547">Nucleotide-binding</keyword>
<evidence type="ECO:0000256" key="1">
    <source>
        <dbReference type="ARBA" id="ARBA00006529"/>
    </source>
</evidence>
<dbReference type="SUPFAM" id="SSF56112">
    <property type="entry name" value="Protein kinase-like (PK-like)"/>
    <property type="match status" value="1"/>
</dbReference>
<dbReference type="EMBL" id="ML978446">
    <property type="protein sequence ID" value="KAF2022773.1"/>
    <property type="molecule type" value="Genomic_DNA"/>
</dbReference>
<keyword evidence="3" id="KW-0808">Transferase</keyword>
<dbReference type="PANTHER" id="PTHR11584">
    <property type="entry name" value="SERINE/THREONINE PROTEIN KINASE"/>
    <property type="match status" value="1"/>
</dbReference>
<keyword evidence="5 8" id="KW-0418">Kinase</keyword>
<evidence type="ECO:0000256" key="2">
    <source>
        <dbReference type="ARBA" id="ARBA00022527"/>
    </source>
</evidence>
<dbReference type="InterPro" id="IPR008271">
    <property type="entry name" value="Ser/Thr_kinase_AS"/>
</dbReference>
<gene>
    <name evidence="8" type="ORF">EK21DRAFT_14866</name>
</gene>
<accession>A0A9P4LF49</accession>
<evidence type="ECO:0000313" key="9">
    <source>
        <dbReference type="Proteomes" id="UP000799777"/>
    </source>
</evidence>
<dbReference type="InterPro" id="IPR000719">
    <property type="entry name" value="Prot_kinase_dom"/>
</dbReference>
<dbReference type="AlphaFoldDB" id="A0A9P4LF49"/>
<dbReference type="PROSITE" id="PS50011">
    <property type="entry name" value="PROTEIN_KINASE_DOM"/>
    <property type="match status" value="1"/>
</dbReference>
<evidence type="ECO:0000259" key="7">
    <source>
        <dbReference type="PROSITE" id="PS50011"/>
    </source>
</evidence>
<reference evidence="8" key="1">
    <citation type="journal article" date="2020" name="Stud. Mycol.">
        <title>101 Dothideomycetes genomes: a test case for predicting lifestyles and emergence of pathogens.</title>
        <authorList>
            <person name="Haridas S."/>
            <person name="Albert R."/>
            <person name="Binder M."/>
            <person name="Bloem J."/>
            <person name="Labutti K."/>
            <person name="Salamov A."/>
            <person name="Andreopoulos B."/>
            <person name="Baker S."/>
            <person name="Barry K."/>
            <person name="Bills G."/>
            <person name="Bluhm B."/>
            <person name="Cannon C."/>
            <person name="Castanera R."/>
            <person name="Culley D."/>
            <person name="Daum C."/>
            <person name="Ezra D."/>
            <person name="Gonzalez J."/>
            <person name="Henrissat B."/>
            <person name="Kuo A."/>
            <person name="Liang C."/>
            <person name="Lipzen A."/>
            <person name="Lutzoni F."/>
            <person name="Magnuson J."/>
            <person name="Mondo S."/>
            <person name="Nolan M."/>
            <person name="Ohm R."/>
            <person name="Pangilinan J."/>
            <person name="Park H.-J."/>
            <person name="Ramirez L."/>
            <person name="Alfaro M."/>
            <person name="Sun H."/>
            <person name="Tritt A."/>
            <person name="Yoshinaga Y."/>
            <person name="Zwiers L.-H."/>
            <person name="Turgeon B."/>
            <person name="Goodwin S."/>
            <person name="Spatafora J."/>
            <person name="Crous P."/>
            <person name="Grigoriev I."/>
        </authorList>
    </citation>
    <scope>NUCLEOTIDE SEQUENCE</scope>
    <source>
        <strain evidence="8">CBS 110217</strain>
    </source>
</reference>
<dbReference type="PANTHER" id="PTHR11584:SF369">
    <property type="entry name" value="MITOGEN-ACTIVATED PROTEIN KINASE KINASE KINASE 19-RELATED"/>
    <property type="match status" value="1"/>
</dbReference>
<dbReference type="PROSITE" id="PS00108">
    <property type="entry name" value="PROTEIN_KINASE_ST"/>
    <property type="match status" value="1"/>
</dbReference>
<dbReference type="Gene3D" id="1.10.510.10">
    <property type="entry name" value="Transferase(Phosphotransferase) domain 1"/>
    <property type="match status" value="1"/>
</dbReference>
<keyword evidence="9" id="KW-1185">Reference proteome</keyword>
<proteinExistence type="inferred from homology"/>